<comment type="caution">
    <text evidence="11">The sequence shown here is derived from an EMBL/GenBank/DDBJ whole genome shotgun (WGS) entry which is preliminary data.</text>
</comment>
<evidence type="ECO:0000256" key="9">
    <source>
        <dbReference type="SAM" id="Phobius"/>
    </source>
</evidence>
<dbReference type="Pfam" id="PF00069">
    <property type="entry name" value="Pkinase"/>
    <property type="match status" value="1"/>
</dbReference>
<feature type="region of interest" description="Disordered" evidence="8">
    <location>
        <begin position="324"/>
        <end position="421"/>
    </location>
</feature>
<reference evidence="11 12" key="1">
    <citation type="submission" date="2024-06" db="EMBL/GenBank/DDBJ databases">
        <title>The Natural Products Discovery Center: Release of the First 8490 Sequenced Strains for Exploring Actinobacteria Biosynthetic Diversity.</title>
        <authorList>
            <person name="Kalkreuter E."/>
            <person name="Kautsar S.A."/>
            <person name="Yang D."/>
            <person name="Bader C.D."/>
            <person name="Teijaro C.N."/>
            <person name="Fluegel L."/>
            <person name="Davis C.M."/>
            <person name="Simpson J.R."/>
            <person name="Lauterbach L."/>
            <person name="Steele A.D."/>
            <person name="Gui C."/>
            <person name="Meng S."/>
            <person name="Li G."/>
            <person name="Viehrig K."/>
            <person name="Ye F."/>
            <person name="Su P."/>
            <person name="Kiefer A.F."/>
            <person name="Nichols A."/>
            <person name="Cepeda A.J."/>
            <person name="Yan W."/>
            <person name="Fan B."/>
            <person name="Jiang Y."/>
            <person name="Adhikari A."/>
            <person name="Zheng C.-J."/>
            <person name="Schuster L."/>
            <person name="Cowan T.M."/>
            <person name="Smanski M.J."/>
            <person name="Chevrette M.G."/>
            <person name="De Carvalho L.P.S."/>
            <person name="Shen B."/>
        </authorList>
    </citation>
    <scope>NUCLEOTIDE SEQUENCE [LARGE SCALE GENOMIC DNA]</scope>
    <source>
        <strain evidence="11 12">NPDC048946</strain>
    </source>
</reference>
<dbReference type="Proteomes" id="UP001551482">
    <property type="component" value="Unassembled WGS sequence"/>
</dbReference>
<keyword evidence="2" id="KW-0723">Serine/threonine-protein kinase</keyword>
<dbReference type="PROSITE" id="PS00108">
    <property type="entry name" value="PROTEIN_KINASE_ST"/>
    <property type="match status" value="1"/>
</dbReference>
<evidence type="ECO:0000256" key="5">
    <source>
        <dbReference type="ARBA" id="ARBA00022777"/>
    </source>
</evidence>
<keyword evidence="12" id="KW-1185">Reference proteome</keyword>
<dbReference type="GO" id="GO:0016301">
    <property type="term" value="F:kinase activity"/>
    <property type="evidence" value="ECO:0007669"/>
    <property type="project" value="UniProtKB-KW"/>
</dbReference>
<dbReference type="InterPro" id="IPR017441">
    <property type="entry name" value="Protein_kinase_ATP_BS"/>
</dbReference>
<evidence type="ECO:0000256" key="3">
    <source>
        <dbReference type="ARBA" id="ARBA00022679"/>
    </source>
</evidence>
<dbReference type="EMBL" id="JBEZFP010000128">
    <property type="protein sequence ID" value="MEU8138553.1"/>
    <property type="molecule type" value="Genomic_DNA"/>
</dbReference>
<dbReference type="SMART" id="SM00220">
    <property type="entry name" value="S_TKc"/>
    <property type="match status" value="1"/>
</dbReference>
<evidence type="ECO:0000313" key="12">
    <source>
        <dbReference type="Proteomes" id="UP001551482"/>
    </source>
</evidence>
<dbReference type="PROSITE" id="PS50011">
    <property type="entry name" value="PROTEIN_KINASE_DOM"/>
    <property type="match status" value="1"/>
</dbReference>
<feature type="binding site" evidence="7">
    <location>
        <position position="47"/>
    </location>
    <ligand>
        <name>ATP</name>
        <dbReference type="ChEBI" id="CHEBI:30616"/>
    </ligand>
</feature>
<dbReference type="InterPro" id="IPR008271">
    <property type="entry name" value="Ser/Thr_kinase_AS"/>
</dbReference>
<evidence type="ECO:0000256" key="4">
    <source>
        <dbReference type="ARBA" id="ARBA00022741"/>
    </source>
</evidence>
<feature type="domain" description="Protein kinase" evidence="10">
    <location>
        <begin position="18"/>
        <end position="275"/>
    </location>
</feature>
<dbReference type="PANTHER" id="PTHR43289:SF6">
    <property type="entry name" value="SERINE_THREONINE-PROTEIN KINASE NEKL-3"/>
    <property type="match status" value="1"/>
</dbReference>
<dbReference type="Gene3D" id="1.10.510.10">
    <property type="entry name" value="Transferase(Phosphotransferase) domain 1"/>
    <property type="match status" value="1"/>
</dbReference>
<proteinExistence type="predicted"/>
<dbReference type="RefSeq" id="WP_358362116.1">
    <property type="nucleotide sequence ID" value="NZ_JBEZFP010000128.1"/>
</dbReference>
<dbReference type="Gene3D" id="3.30.200.20">
    <property type="entry name" value="Phosphorylase Kinase, domain 1"/>
    <property type="match status" value="1"/>
</dbReference>
<evidence type="ECO:0000313" key="11">
    <source>
        <dbReference type="EMBL" id="MEU8138553.1"/>
    </source>
</evidence>
<evidence type="ECO:0000256" key="2">
    <source>
        <dbReference type="ARBA" id="ARBA00022527"/>
    </source>
</evidence>
<sequence length="662" mass="69469">MPRGQGYAEGGQVVGGRYQLVSVIGSGGMGTVWRAHDQLLDRPVAAKVLNIVFGQDSEEQHRRERSLREARATARINHPNVVRVYDYVEDDDRLWIVMELVAARSLDAVLDEDGPMTPRDAAAVGVQLARALRTVHDHGVLHRDVKPGNVLIEPDGHAVLTDFGIAALEGTSGLTGTGAIVGSPEFMAPERIESESPGPASDLWSLGVTLCAAVTGQSPFRRATPVATLAAIVIAEPEVPQGIGPLEPLVRALFARQPDKRPTAGEVMAMLESVLAEEARQHANEPTHLVTALPTDAPTWRMRLKRLTNPRDASTADLTVVTSRASTAPVEDSTASLAKPAVRETPVDHPAADPTGSLPRVPAPPSAAEVPSTGGTFVPPAGSAGGATAETRASPGLSGATRPSTTPLGPTLTPLPGDAPPEARRTWWRRRVVVVPLAVTVVVAAVVGIGLALQGDKGADRGGSVGIDAPTVGGTLPAGGAGAVPTLGEAAGRSGVTPVPQAAVAAYPPVVPTTAPAGVPLATADEKRFTWPVPAAWSRAERDQTISYVGPGRNSVLAARTAFKQTDDLLGAWREEESKAPAVLAGYRRILFETRTIRGNPGVVWEYTWTEAGVERHAVLAAFLENGLYVEVDVFSNPAAWEQDQALFQWALQNIRLATGGA</sequence>
<dbReference type="EC" id="2.7.11.1" evidence="1"/>
<organism evidence="11 12">
    <name type="scientific">Streptodolium elevatio</name>
    <dbReference type="NCBI Taxonomy" id="3157996"/>
    <lineage>
        <taxon>Bacteria</taxon>
        <taxon>Bacillati</taxon>
        <taxon>Actinomycetota</taxon>
        <taxon>Actinomycetes</taxon>
        <taxon>Kitasatosporales</taxon>
        <taxon>Streptomycetaceae</taxon>
        <taxon>Streptodolium</taxon>
    </lineage>
</organism>
<protein>
    <recommendedName>
        <fullName evidence="1">non-specific serine/threonine protein kinase</fullName>
        <ecNumber evidence="1">2.7.11.1</ecNumber>
    </recommendedName>
</protein>
<evidence type="ECO:0000256" key="6">
    <source>
        <dbReference type="ARBA" id="ARBA00022840"/>
    </source>
</evidence>
<keyword evidence="6 7" id="KW-0067">ATP-binding</keyword>
<evidence type="ECO:0000256" key="7">
    <source>
        <dbReference type="PROSITE-ProRule" id="PRU10141"/>
    </source>
</evidence>
<dbReference type="SUPFAM" id="SSF56112">
    <property type="entry name" value="Protein kinase-like (PK-like)"/>
    <property type="match status" value="1"/>
</dbReference>
<dbReference type="InterPro" id="IPR011009">
    <property type="entry name" value="Kinase-like_dom_sf"/>
</dbReference>
<dbReference type="PROSITE" id="PS00107">
    <property type="entry name" value="PROTEIN_KINASE_ATP"/>
    <property type="match status" value="1"/>
</dbReference>
<evidence type="ECO:0000256" key="8">
    <source>
        <dbReference type="SAM" id="MobiDB-lite"/>
    </source>
</evidence>
<feature type="compositionally biased region" description="Low complexity" evidence="8">
    <location>
        <begin position="405"/>
        <end position="416"/>
    </location>
</feature>
<dbReference type="InterPro" id="IPR000719">
    <property type="entry name" value="Prot_kinase_dom"/>
</dbReference>
<keyword evidence="5 11" id="KW-0418">Kinase</keyword>
<evidence type="ECO:0000256" key="1">
    <source>
        <dbReference type="ARBA" id="ARBA00012513"/>
    </source>
</evidence>
<feature type="compositionally biased region" description="Basic and acidic residues" evidence="8">
    <location>
        <begin position="341"/>
        <end position="351"/>
    </location>
</feature>
<keyword evidence="4 7" id="KW-0547">Nucleotide-binding</keyword>
<dbReference type="PANTHER" id="PTHR43289">
    <property type="entry name" value="MITOGEN-ACTIVATED PROTEIN KINASE KINASE KINASE 20-RELATED"/>
    <property type="match status" value="1"/>
</dbReference>
<dbReference type="CDD" id="cd14014">
    <property type="entry name" value="STKc_PknB_like"/>
    <property type="match status" value="1"/>
</dbReference>
<feature type="transmembrane region" description="Helical" evidence="9">
    <location>
        <begin position="432"/>
        <end position="453"/>
    </location>
</feature>
<gene>
    <name evidence="11" type="ORF">AB0C36_34280</name>
</gene>
<keyword evidence="9" id="KW-0472">Membrane</keyword>
<keyword evidence="9" id="KW-0812">Transmembrane</keyword>
<accession>A0ABV3DS48</accession>
<name>A0ABV3DS48_9ACTN</name>
<keyword evidence="3" id="KW-0808">Transferase</keyword>
<keyword evidence="9" id="KW-1133">Transmembrane helix</keyword>
<evidence type="ECO:0000259" key="10">
    <source>
        <dbReference type="PROSITE" id="PS50011"/>
    </source>
</evidence>